<keyword evidence="1" id="KW-0472">Membrane</keyword>
<feature type="transmembrane region" description="Helical" evidence="1">
    <location>
        <begin position="7"/>
        <end position="30"/>
    </location>
</feature>
<keyword evidence="1" id="KW-0812">Transmembrane</keyword>
<reference evidence="2 3" key="1">
    <citation type="submission" date="2018-10" db="EMBL/GenBank/DDBJ databases">
        <title>Genomic Encyclopedia of Archaeal and Bacterial Type Strains, Phase II (KMG-II): from individual species to whole genera.</title>
        <authorList>
            <person name="Goeker M."/>
        </authorList>
    </citation>
    <scope>NUCLEOTIDE SEQUENCE [LARGE SCALE GENOMIC DNA]</scope>
    <source>
        <strain evidence="2 3">DSM 25217</strain>
    </source>
</reference>
<sequence>MVRAGKILVYLLCSLSAVIAIMEIVLRLVFAGLPTIPFFYQETGIPSLYQNDNVLVSFPDRPPVRYKTNSMGARIHETADPDAAPSSGTLVIGDSQALGYGLDFEDTFGFRVHQRLFQDNGVRIFASPSTDMELLSNAVCGGALTNEMSAALMVVVVNLGNDLDEIYLGGRTRRGTASSGLHRFLLRHSRIYMRLAIARSRGILMTHALPGVNPILYNLTAAERVTLADEMVRHIQAVLACGPEAAQKIVVLMPSDFQVDPDELLKYGPFSNDPRMFEDWAGRRAALAQMMNALERYIAARLSVEGLSVVSFRALVLDRALDSAGVFERSSHHITRLGHEILAAEIIGQLQNGE</sequence>
<evidence type="ECO:0000313" key="2">
    <source>
        <dbReference type="EMBL" id="RMB12352.1"/>
    </source>
</evidence>
<dbReference type="InParanoid" id="A0A3M0CS49"/>
<protein>
    <recommendedName>
        <fullName evidence="4">GDSL-like lipase/acylhydrolase family protein</fullName>
    </recommendedName>
</protein>
<comment type="caution">
    <text evidence="2">The sequence shown here is derived from an EMBL/GenBank/DDBJ whole genome shotgun (WGS) entry which is preliminary data.</text>
</comment>
<dbReference type="AlphaFoldDB" id="A0A3M0CS49"/>
<dbReference type="RefSeq" id="WP_121937532.1">
    <property type="nucleotide sequence ID" value="NZ_REFR01000009.1"/>
</dbReference>
<dbReference type="SUPFAM" id="SSF52266">
    <property type="entry name" value="SGNH hydrolase"/>
    <property type="match status" value="1"/>
</dbReference>
<keyword evidence="3" id="KW-1185">Reference proteome</keyword>
<evidence type="ECO:0000313" key="3">
    <source>
        <dbReference type="Proteomes" id="UP000271227"/>
    </source>
</evidence>
<dbReference type="EMBL" id="REFR01000009">
    <property type="protein sequence ID" value="RMB12352.1"/>
    <property type="molecule type" value="Genomic_DNA"/>
</dbReference>
<organism evidence="2 3">
    <name type="scientific">Eilatimonas milleporae</name>
    <dbReference type="NCBI Taxonomy" id="911205"/>
    <lineage>
        <taxon>Bacteria</taxon>
        <taxon>Pseudomonadati</taxon>
        <taxon>Pseudomonadota</taxon>
        <taxon>Alphaproteobacteria</taxon>
        <taxon>Kordiimonadales</taxon>
        <taxon>Kordiimonadaceae</taxon>
        <taxon>Eilatimonas</taxon>
    </lineage>
</organism>
<keyword evidence="1" id="KW-1133">Transmembrane helix</keyword>
<evidence type="ECO:0000256" key="1">
    <source>
        <dbReference type="SAM" id="Phobius"/>
    </source>
</evidence>
<dbReference type="Proteomes" id="UP000271227">
    <property type="component" value="Unassembled WGS sequence"/>
</dbReference>
<gene>
    <name evidence="2" type="ORF">BXY39_0848</name>
</gene>
<proteinExistence type="predicted"/>
<dbReference type="OrthoDB" id="9178672at2"/>
<evidence type="ECO:0008006" key="4">
    <source>
        <dbReference type="Google" id="ProtNLM"/>
    </source>
</evidence>
<accession>A0A3M0CS49</accession>
<name>A0A3M0CS49_9PROT</name>